<evidence type="ECO:0000313" key="2">
    <source>
        <dbReference type="EMBL" id="EKN71296.1"/>
    </source>
</evidence>
<dbReference type="RefSeq" id="WP_007083473.1">
    <property type="nucleotide sequence ID" value="NZ_AJLS01000011.1"/>
</dbReference>
<dbReference type="AlphaFoldDB" id="K6ECX2"/>
<evidence type="ECO:0000313" key="3">
    <source>
        <dbReference type="Proteomes" id="UP000006316"/>
    </source>
</evidence>
<feature type="domain" description="HTH cro/C1-type" evidence="1">
    <location>
        <begin position="6"/>
        <end position="60"/>
    </location>
</feature>
<name>K6ECX2_9BACI</name>
<comment type="caution">
    <text evidence="2">The sequence shown here is derived from an EMBL/GenBank/DDBJ whole genome shotgun (WGS) entry which is preliminary data.</text>
</comment>
<keyword evidence="3" id="KW-1185">Reference proteome</keyword>
<dbReference type="InterPro" id="IPR010982">
    <property type="entry name" value="Lambda_DNA-bd_dom_sf"/>
</dbReference>
<dbReference type="SMART" id="SM00530">
    <property type="entry name" value="HTH_XRE"/>
    <property type="match status" value="1"/>
</dbReference>
<sequence>MNKYMLKQIRIVLGYTQKELAEKVGIEPTYICKLERGTAPFSAKVSRRIQEVYEAEGINVRKIALIETLFHNRI</sequence>
<proteinExistence type="predicted"/>
<dbReference type="EMBL" id="AJLS01000011">
    <property type="protein sequence ID" value="EKN71296.1"/>
    <property type="molecule type" value="Genomic_DNA"/>
</dbReference>
<dbReference type="Gene3D" id="1.10.260.40">
    <property type="entry name" value="lambda repressor-like DNA-binding domains"/>
    <property type="match status" value="1"/>
</dbReference>
<dbReference type="PROSITE" id="PS50943">
    <property type="entry name" value="HTH_CROC1"/>
    <property type="match status" value="1"/>
</dbReference>
<protein>
    <recommendedName>
        <fullName evidence="1">HTH cro/C1-type domain-containing protein</fullName>
    </recommendedName>
</protein>
<dbReference type="OrthoDB" id="9814553at2"/>
<reference evidence="2 3" key="1">
    <citation type="journal article" date="2012" name="Front. Microbiol.">
        <title>Redundancy and modularity in membrane-associated dissimilatory nitrate reduction in Bacillus.</title>
        <authorList>
            <person name="Heylen K."/>
            <person name="Keltjens J."/>
        </authorList>
    </citation>
    <scope>NUCLEOTIDE SEQUENCE [LARGE SCALE GENOMIC DNA]</scope>
    <source>
        <strain evidence="3">LMG 21833T</strain>
    </source>
</reference>
<gene>
    <name evidence="2" type="ORF">BABA_02152</name>
</gene>
<dbReference type="Proteomes" id="UP000006316">
    <property type="component" value="Unassembled WGS sequence"/>
</dbReference>
<dbReference type="STRING" id="1117379.BABA_02152"/>
<organism evidence="2 3">
    <name type="scientific">Neobacillus bataviensis LMG 21833</name>
    <dbReference type="NCBI Taxonomy" id="1117379"/>
    <lineage>
        <taxon>Bacteria</taxon>
        <taxon>Bacillati</taxon>
        <taxon>Bacillota</taxon>
        <taxon>Bacilli</taxon>
        <taxon>Bacillales</taxon>
        <taxon>Bacillaceae</taxon>
        <taxon>Neobacillus</taxon>
    </lineage>
</organism>
<evidence type="ECO:0000259" key="1">
    <source>
        <dbReference type="PROSITE" id="PS50943"/>
    </source>
</evidence>
<dbReference type="GO" id="GO:0003677">
    <property type="term" value="F:DNA binding"/>
    <property type="evidence" value="ECO:0007669"/>
    <property type="project" value="InterPro"/>
</dbReference>
<dbReference type="SUPFAM" id="SSF47413">
    <property type="entry name" value="lambda repressor-like DNA-binding domains"/>
    <property type="match status" value="1"/>
</dbReference>
<dbReference type="Pfam" id="PF01381">
    <property type="entry name" value="HTH_3"/>
    <property type="match status" value="1"/>
</dbReference>
<dbReference type="PATRIC" id="fig|1117379.3.peg.454"/>
<accession>K6ECX2</accession>
<dbReference type="CDD" id="cd00093">
    <property type="entry name" value="HTH_XRE"/>
    <property type="match status" value="1"/>
</dbReference>
<dbReference type="InterPro" id="IPR001387">
    <property type="entry name" value="Cro/C1-type_HTH"/>
</dbReference>